<comment type="caution">
    <text evidence="1">The sequence shown here is derived from an EMBL/GenBank/DDBJ whole genome shotgun (WGS) entry which is preliminary data.</text>
</comment>
<dbReference type="Proteomes" id="UP001218218">
    <property type="component" value="Unassembled WGS sequence"/>
</dbReference>
<keyword evidence="2" id="KW-1185">Reference proteome</keyword>
<evidence type="ECO:0000313" key="2">
    <source>
        <dbReference type="Proteomes" id="UP001218218"/>
    </source>
</evidence>
<reference evidence="1" key="1">
    <citation type="submission" date="2023-03" db="EMBL/GenBank/DDBJ databases">
        <title>Massive genome expansion in bonnet fungi (Mycena s.s.) driven by repeated elements and novel gene families across ecological guilds.</title>
        <authorList>
            <consortium name="Lawrence Berkeley National Laboratory"/>
            <person name="Harder C.B."/>
            <person name="Miyauchi S."/>
            <person name="Viragh M."/>
            <person name="Kuo A."/>
            <person name="Thoen E."/>
            <person name="Andreopoulos B."/>
            <person name="Lu D."/>
            <person name="Skrede I."/>
            <person name="Drula E."/>
            <person name="Henrissat B."/>
            <person name="Morin E."/>
            <person name="Kohler A."/>
            <person name="Barry K."/>
            <person name="LaButti K."/>
            <person name="Morin E."/>
            <person name="Salamov A."/>
            <person name="Lipzen A."/>
            <person name="Mereny Z."/>
            <person name="Hegedus B."/>
            <person name="Baldrian P."/>
            <person name="Stursova M."/>
            <person name="Weitz H."/>
            <person name="Taylor A."/>
            <person name="Grigoriev I.V."/>
            <person name="Nagy L.G."/>
            <person name="Martin F."/>
            <person name="Kauserud H."/>
        </authorList>
    </citation>
    <scope>NUCLEOTIDE SEQUENCE</scope>
    <source>
        <strain evidence="1">CBHHK002</strain>
    </source>
</reference>
<dbReference type="EMBL" id="JARIHO010000030">
    <property type="protein sequence ID" value="KAJ7336875.1"/>
    <property type="molecule type" value="Genomic_DNA"/>
</dbReference>
<dbReference type="PANTHER" id="PTHR31252:SF11">
    <property type="entry name" value="DUF4419 DOMAIN-CONTAINING PROTEIN"/>
    <property type="match status" value="1"/>
</dbReference>
<organism evidence="1 2">
    <name type="scientific">Mycena albidolilacea</name>
    <dbReference type="NCBI Taxonomy" id="1033008"/>
    <lineage>
        <taxon>Eukaryota</taxon>
        <taxon>Fungi</taxon>
        <taxon>Dikarya</taxon>
        <taxon>Basidiomycota</taxon>
        <taxon>Agaricomycotina</taxon>
        <taxon>Agaricomycetes</taxon>
        <taxon>Agaricomycetidae</taxon>
        <taxon>Agaricales</taxon>
        <taxon>Marasmiineae</taxon>
        <taxon>Mycenaceae</taxon>
        <taxon>Mycena</taxon>
    </lineage>
</organism>
<gene>
    <name evidence="1" type="ORF">DFH08DRAFT_964834</name>
</gene>
<evidence type="ECO:0000313" key="1">
    <source>
        <dbReference type="EMBL" id="KAJ7336875.1"/>
    </source>
</evidence>
<sequence length="154" mass="17801">MAMLKQYFEYIFILDSCGIPRVTLEGERSDWVDILGRLEKLKEYRIETTAWYYLLRPVIARFFAAFDDPTSAENVDFWQWIGHYTPGGSGLEGHWIGNQLNKTAVSLAAPETLSPAEFWETFGDPHMHKDLILEGSSFNIFIDGEHYRVMNSSR</sequence>
<dbReference type="AlphaFoldDB" id="A0AAD6ZTM3"/>
<proteinExistence type="predicted"/>
<accession>A0AAD6ZTM3</accession>
<protein>
    <submittedName>
        <fullName evidence="1">Uncharacterized protein</fullName>
    </submittedName>
</protein>
<name>A0AAD6ZTM3_9AGAR</name>
<dbReference type="PANTHER" id="PTHR31252">
    <property type="entry name" value="DUF4419 DOMAIN-CONTAINING PROTEIN"/>
    <property type="match status" value="1"/>
</dbReference>
<dbReference type="Pfam" id="PF14388">
    <property type="entry name" value="DUF4419"/>
    <property type="match status" value="1"/>
</dbReference>
<dbReference type="InterPro" id="IPR025533">
    <property type="entry name" value="DUF4419"/>
</dbReference>